<organism evidence="2 3">
    <name type="scientific">Glycomyces luteolus</name>
    <dbReference type="NCBI Taxonomy" id="2670330"/>
    <lineage>
        <taxon>Bacteria</taxon>
        <taxon>Bacillati</taxon>
        <taxon>Actinomycetota</taxon>
        <taxon>Actinomycetes</taxon>
        <taxon>Glycomycetales</taxon>
        <taxon>Glycomycetaceae</taxon>
        <taxon>Glycomyces</taxon>
    </lineage>
</organism>
<dbReference type="PANTHER" id="PTHR30136:SF24">
    <property type="entry name" value="HTH-TYPE TRANSCRIPTIONAL REPRESSOR ALLR"/>
    <property type="match status" value="1"/>
</dbReference>
<dbReference type="InterPro" id="IPR029016">
    <property type="entry name" value="GAF-like_dom_sf"/>
</dbReference>
<evidence type="ECO:0000313" key="3">
    <source>
        <dbReference type="Proteomes" id="UP001146067"/>
    </source>
</evidence>
<protein>
    <recommendedName>
        <fullName evidence="1">IclR-ED domain-containing protein</fullName>
    </recommendedName>
</protein>
<evidence type="ECO:0000259" key="1">
    <source>
        <dbReference type="PROSITE" id="PS51078"/>
    </source>
</evidence>
<reference evidence="2" key="1">
    <citation type="submission" date="2022-12" db="EMBL/GenBank/DDBJ databases">
        <title>Gycomyces niveus sp.nov.,a novel actinomycete isolated from soil in Shouguan.</title>
        <authorList>
            <person name="Yang X."/>
        </authorList>
    </citation>
    <scope>NUCLEOTIDE SEQUENCE</scope>
    <source>
        <strain evidence="2">NEAU-A15</strain>
    </source>
</reference>
<dbReference type="InterPro" id="IPR014757">
    <property type="entry name" value="Tscrpt_reg_IclR_C"/>
</dbReference>
<dbReference type="Gene3D" id="3.30.450.40">
    <property type="match status" value="1"/>
</dbReference>
<dbReference type="Proteomes" id="UP001146067">
    <property type="component" value="Unassembled WGS sequence"/>
</dbReference>
<dbReference type="SUPFAM" id="SSF55781">
    <property type="entry name" value="GAF domain-like"/>
    <property type="match status" value="1"/>
</dbReference>
<comment type="caution">
    <text evidence="2">The sequence shown here is derived from an EMBL/GenBank/DDBJ whole genome shotgun (WGS) entry which is preliminary data.</text>
</comment>
<dbReference type="EMBL" id="JAPZVP010000006">
    <property type="protein sequence ID" value="MDA1359761.1"/>
    <property type="molecule type" value="Genomic_DNA"/>
</dbReference>
<name>A0A9X3P8Y2_9ACTN</name>
<dbReference type="InterPro" id="IPR050707">
    <property type="entry name" value="HTH_MetabolicPath_Reg"/>
</dbReference>
<gene>
    <name evidence="2" type="ORF">O1R50_09015</name>
</gene>
<accession>A0A9X3P8Y2</accession>
<feature type="domain" description="IclR-ED" evidence="1">
    <location>
        <begin position="142"/>
        <end position="324"/>
    </location>
</feature>
<sequence>METRADPNRRKHQVQASERTLAILRAVLDHPGNTVKQLRPHIAGDRPSDQSLRDHLELLVAGGWVRRTFLNQIVVGPTLVAGAKAISDFQMLLARLRQASVDGMTTQELAAETGLTPRAVSAAMTIGIEFDCITPVGDDRFRLNADGLLLPPCTVSEEDLVTVLKDFSSVSGHDAALVRLSQADGLILSHLQPAPDGTSLLVDIGADAAHATASGQAALSWVDDAQRHRYLQTHGMRAFTKRTPTTIEALAPQLIREPGRIYTAEGQYCAEGACLAVLVRNGPRTDDRIVLTTSVRLDQLERARDRLKSDLRDAAVALSNLIDGPLPPVST</sequence>
<evidence type="ECO:0000313" key="2">
    <source>
        <dbReference type="EMBL" id="MDA1359761.1"/>
    </source>
</evidence>
<dbReference type="GO" id="GO:0045892">
    <property type="term" value="P:negative regulation of DNA-templated transcription"/>
    <property type="evidence" value="ECO:0007669"/>
    <property type="project" value="TreeGrafter"/>
</dbReference>
<dbReference type="AlphaFoldDB" id="A0A9X3P8Y2"/>
<dbReference type="GO" id="GO:0003677">
    <property type="term" value="F:DNA binding"/>
    <property type="evidence" value="ECO:0007669"/>
    <property type="project" value="TreeGrafter"/>
</dbReference>
<dbReference type="RefSeq" id="WP_270109642.1">
    <property type="nucleotide sequence ID" value="NZ_JAPZVP010000006.1"/>
</dbReference>
<dbReference type="Pfam" id="PF01614">
    <property type="entry name" value="IclR_C"/>
    <property type="match status" value="1"/>
</dbReference>
<proteinExistence type="predicted"/>
<dbReference type="PROSITE" id="PS51078">
    <property type="entry name" value="ICLR_ED"/>
    <property type="match status" value="1"/>
</dbReference>
<dbReference type="PANTHER" id="PTHR30136">
    <property type="entry name" value="HELIX-TURN-HELIX TRANSCRIPTIONAL REGULATOR, ICLR FAMILY"/>
    <property type="match status" value="1"/>
</dbReference>
<keyword evidence="3" id="KW-1185">Reference proteome</keyword>
<dbReference type="GO" id="GO:0003700">
    <property type="term" value="F:DNA-binding transcription factor activity"/>
    <property type="evidence" value="ECO:0007669"/>
    <property type="project" value="TreeGrafter"/>
</dbReference>